<dbReference type="Proteomes" id="UP000656319">
    <property type="component" value="Unassembled WGS sequence"/>
</dbReference>
<keyword evidence="4" id="KW-0862">Zinc</keyword>
<dbReference type="Gene3D" id="3.20.20.70">
    <property type="entry name" value="Aldolase class I"/>
    <property type="match status" value="1"/>
</dbReference>
<keyword evidence="2" id="KW-0808">Transferase</keyword>
<dbReference type="InterPro" id="IPR013785">
    <property type="entry name" value="Aldolase_TIM"/>
</dbReference>
<evidence type="ECO:0000256" key="2">
    <source>
        <dbReference type="ARBA" id="ARBA00022679"/>
    </source>
</evidence>
<reference evidence="5 6" key="1">
    <citation type="submission" date="2020-10" db="EMBL/GenBank/DDBJ databases">
        <authorList>
            <person name="Peeters C."/>
        </authorList>
    </citation>
    <scope>NUCLEOTIDE SEQUENCE [LARGE SCALE GENOMIC DNA]</scope>
    <source>
        <strain evidence="5 6">LMG 27952</strain>
    </source>
</reference>
<accession>A0ABN7HHX3</accession>
<evidence type="ECO:0000313" key="5">
    <source>
        <dbReference type="EMBL" id="CAD6519699.1"/>
    </source>
</evidence>
<dbReference type="PANTHER" id="PTHR37418:SF2">
    <property type="entry name" value="3-KETO-5-AMINOHEXANOATE CLEAVAGE ENZYME"/>
    <property type="match status" value="1"/>
</dbReference>
<organism evidence="5 6">
    <name type="scientific">Paraburkholderia hiiakae</name>
    <dbReference type="NCBI Taxonomy" id="1081782"/>
    <lineage>
        <taxon>Bacteria</taxon>
        <taxon>Pseudomonadati</taxon>
        <taxon>Pseudomonadota</taxon>
        <taxon>Betaproteobacteria</taxon>
        <taxon>Burkholderiales</taxon>
        <taxon>Burkholderiaceae</taxon>
        <taxon>Paraburkholderia</taxon>
    </lineage>
</organism>
<gene>
    <name evidence="5" type="ORF">LMG27952_01186</name>
</gene>
<name>A0ABN7HHX3_9BURK</name>
<comment type="caution">
    <text evidence="5">The sequence shown here is derived from an EMBL/GenBank/DDBJ whole genome shotgun (WGS) entry which is preliminary data.</text>
</comment>
<protein>
    <recommendedName>
        <fullName evidence="7">3-keto-5-aminohexanoate cleavage protein</fullName>
    </recommendedName>
</protein>
<evidence type="ECO:0000256" key="4">
    <source>
        <dbReference type="ARBA" id="ARBA00022833"/>
    </source>
</evidence>
<dbReference type="PANTHER" id="PTHR37418">
    <property type="entry name" value="3-KETO-5-AMINOHEXANOATE CLEAVAGE ENZYME-RELATED"/>
    <property type="match status" value="1"/>
</dbReference>
<sequence>MHFIDDSLLPENQQPLVIQAAPYGPQWLPGDSNDVPVTMAEQVQKAVDCYNAGATVLHVHVREADGKGSKRLSMFNEMLDRLRSAVPKMVLQVGGSISFAPESEGDIARWLNDDTRHGLAELNPRPDQVTVAINTSQMNTAELKVHTDVLHTSWEDLENSPYREMTIPAGPAFVDEHIRRLVANGIQPHFQIGHLAQLETLGRMIRRGKYMGPLVLNWVAIGGGMDGPNPRAMMEFINHVPDGAVLTIEGTNRPHWPLTTMGICLGMHVRCGIEDTLQDDLGERIPSVKQVEKMVRISRELNREIATGEEAKRIYQIGTSYGSIEETLAKNGYPPLRKRGQRGFLLYDGAYFPGESQRAAEAEHQAEIQRRLDALARGDWKAATAA</sequence>
<evidence type="ECO:0008006" key="7">
    <source>
        <dbReference type="Google" id="ProtNLM"/>
    </source>
</evidence>
<comment type="cofactor">
    <cofactor evidence="1">
        <name>Zn(2+)</name>
        <dbReference type="ChEBI" id="CHEBI:29105"/>
    </cofactor>
</comment>
<evidence type="ECO:0000256" key="3">
    <source>
        <dbReference type="ARBA" id="ARBA00022723"/>
    </source>
</evidence>
<keyword evidence="6" id="KW-1185">Reference proteome</keyword>
<evidence type="ECO:0000256" key="1">
    <source>
        <dbReference type="ARBA" id="ARBA00001947"/>
    </source>
</evidence>
<keyword evidence="3" id="KW-0479">Metal-binding</keyword>
<dbReference type="Pfam" id="PF05853">
    <property type="entry name" value="BKACE"/>
    <property type="match status" value="1"/>
</dbReference>
<dbReference type="EMBL" id="CAJHCQ010000002">
    <property type="protein sequence ID" value="CAD6519699.1"/>
    <property type="molecule type" value="Genomic_DNA"/>
</dbReference>
<dbReference type="RefSeq" id="WP_201694945.1">
    <property type="nucleotide sequence ID" value="NZ_CAJHCQ010000002.1"/>
</dbReference>
<dbReference type="InterPro" id="IPR008567">
    <property type="entry name" value="BKACE"/>
</dbReference>
<evidence type="ECO:0000313" key="6">
    <source>
        <dbReference type="Proteomes" id="UP000656319"/>
    </source>
</evidence>
<proteinExistence type="predicted"/>